<evidence type="ECO:0000256" key="8">
    <source>
        <dbReference type="RuleBase" id="RU364134"/>
    </source>
</evidence>
<proteinExistence type="inferred from homology"/>
<comment type="similarity">
    <text evidence="2 8">Belongs to the Mediator complex subunit 13 family.</text>
</comment>
<dbReference type="Pfam" id="PF18296">
    <property type="entry name" value="MID_MedPIWI"/>
    <property type="match status" value="1"/>
</dbReference>
<comment type="function">
    <text evidence="8">Component of the Mediator complex, a coactivator involved in regulated transcription of nearly all RNA polymerase II-dependent genes. Mediator functions as a bridge to convey information from gene-specific regulatory proteins to the basal RNA polymerase II transcription machinery. Mediator is recruited to promoters by direct interactions with regulatory proteins and serves as a scaffold for the assembly of a functional preinitiation complex with RNA polymerase II and the general transcription factors.</text>
</comment>
<keyword evidence="3 8" id="KW-0678">Repressor</keyword>
<feature type="region of interest" description="Disordered" evidence="9">
    <location>
        <begin position="227"/>
        <end position="256"/>
    </location>
</feature>
<evidence type="ECO:0000256" key="6">
    <source>
        <dbReference type="ARBA" id="ARBA00023163"/>
    </source>
</evidence>
<evidence type="ECO:0000256" key="7">
    <source>
        <dbReference type="ARBA" id="ARBA00023242"/>
    </source>
</evidence>
<keyword evidence="6 8" id="KW-0804">Transcription</keyword>
<comment type="subunit">
    <text evidence="8">Component of the Mediator complex.</text>
</comment>
<sequence length="308" mass="34608">GNNCFPPCRVRLQIVPCQYLLQHVRGEDRHIYAQHLKSLAFSVFAQCRRPLPTSTNVKSLTGFGPGLAIDNSLKSPERPECLRLYTPPFILAPVKDKQTELGETFGEASQKYNVLFVGYCLSHDQRWLLATCTDLYGELLETSIINIDVPNRARRKKGSVRRLGLQKLWDWCLGLVQMTSVPWRVVIGRLGRMGHGELKDESDIRIFDLLEQENELDPDIINISPTTSPVHSPSPHYHHGVDGSKGQSTDRMESHEEVPNLLQQPLALGYLVSTAKAGPLPSWFWSACPQAQNQCPLFLKVALSALFI</sequence>
<evidence type="ECO:0000256" key="3">
    <source>
        <dbReference type="ARBA" id="ARBA00022491"/>
    </source>
</evidence>
<accession>A0ABV0Q6A9</accession>
<keyword evidence="5 8" id="KW-0010">Activator</keyword>
<organism evidence="12 13">
    <name type="scientific">Xenoophorus captivus</name>
    <dbReference type="NCBI Taxonomy" id="1517983"/>
    <lineage>
        <taxon>Eukaryota</taxon>
        <taxon>Metazoa</taxon>
        <taxon>Chordata</taxon>
        <taxon>Craniata</taxon>
        <taxon>Vertebrata</taxon>
        <taxon>Euteleostomi</taxon>
        <taxon>Actinopterygii</taxon>
        <taxon>Neopterygii</taxon>
        <taxon>Teleostei</taxon>
        <taxon>Neoteleostei</taxon>
        <taxon>Acanthomorphata</taxon>
        <taxon>Ovalentaria</taxon>
        <taxon>Atherinomorphae</taxon>
        <taxon>Cyprinodontiformes</taxon>
        <taxon>Goodeidae</taxon>
        <taxon>Xenoophorus</taxon>
    </lineage>
</organism>
<name>A0ABV0Q6A9_9TELE</name>
<evidence type="ECO:0000313" key="12">
    <source>
        <dbReference type="EMBL" id="MEQ2191336.1"/>
    </source>
</evidence>
<comment type="subcellular location">
    <subcellularLocation>
        <location evidence="1 8">Nucleus</location>
    </subcellularLocation>
</comment>
<evidence type="ECO:0000256" key="9">
    <source>
        <dbReference type="SAM" id="MobiDB-lite"/>
    </source>
</evidence>
<evidence type="ECO:0000256" key="1">
    <source>
        <dbReference type="ARBA" id="ARBA00004123"/>
    </source>
</evidence>
<gene>
    <name evidence="12" type="ORF">XENOCAPTIV_026810</name>
</gene>
<dbReference type="Proteomes" id="UP001434883">
    <property type="component" value="Unassembled WGS sequence"/>
</dbReference>
<dbReference type="InterPro" id="IPR041285">
    <property type="entry name" value="MID_MedPIWI"/>
</dbReference>
<dbReference type="EMBL" id="JAHRIN010000676">
    <property type="protein sequence ID" value="MEQ2191336.1"/>
    <property type="molecule type" value="Genomic_DNA"/>
</dbReference>
<feature type="non-terminal residue" evidence="12">
    <location>
        <position position="1"/>
    </location>
</feature>
<protein>
    <recommendedName>
        <fullName evidence="8">Mediator of RNA polymerase II transcription subunit 13</fullName>
    </recommendedName>
</protein>
<evidence type="ECO:0000256" key="2">
    <source>
        <dbReference type="ARBA" id="ARBA00009354"/>
    </source>
</evidence>
<dbReference type="InterPro" id="IPR009401">
    <property type="entry name" value="Med13_C"/>
</dbReference>
<evidence type="ECO:0000313" key="13">
    <source>
        <dbReference type="Proteomes" id="UP001434883"/>
    </source>
</evidence>
<evidence type="ECO:0000256" key="4">
    <source>
        <dbReference type="ARBA" id="ARBA00023015"/>
    </source>
</evidence>
<dbReference type="PANTHER" id="PTHR48249:SF4">
    <property type="entry name" value="MEDIATOR OF RNA POLYMERASE II TRANSCRIPTION SUBUNIT 13"/>
    <property type="match status" value="1"/>
</dbReference>
<feature type="domain" description="MID" evidence="11">
    <location>
        <begin position="10"/>
        <end position="49"/>
    </location>
</feature>
<feature type="domain" description="Mediator complex subunit Med13 C-terminal" evidence="10">
    <location>
        <begin position="210"/>
        <end position="303"/>
    </location>
</feature>
<evidence type="ECO:0000259" key="11">
    <source>
        <dbReference type="Pfam" id="PF18296"/>
    </source>
</evidence>
<reference evidence="12 13" key="1">
    <citation type="submission" date="2021-06" db="EMBL/GenBank/DDBJ databases">
        <authorList>
            <person name="Palmer J.M."/>
        </authorList>
    </citation>
    <scope>NUCLEOTIDE SEQUENCE [LARGE SCALE GENOMIC DNA]</scope>
    <source>
        <strain evidence="12 13">XC_2019</strain>
        <tissue evidence="12">Muscle</tissue>
    </source>
</reference>
<dbReference type="Pfam" id="PF06333">
    <property type="entry name" value="Med13_C"/>
    <property type="match status" value="2"/>
</dbReference>
<dbReference type="InterPro" id="IPR051139">
    <property type="entry name" value="Mediator_complx_sub13"/>
</dbReference>
<keyword evidence="13" id="KW-1185">Reference proteome</keyword>
<feature type="domain" description="Mediator complex subunit Med13 C-terminal" evidence="10">
    <location>
        <begin position="85"/>
        <end position="199"/>
    </location>
</feature>
<dbReference type="PANTHER" id="PTHR48249">
    <property type="entry name" value="MEDIATOR OF RNA POLYMERASE II TRANSCRIPTION SUBUNIT 13"/>
    <property type="match status" value="1"/>
</dbReference>
<evidence type="ECO:0000256" key="5">
    <source>
        <dbReference type="ARBA" id="ARBA00023159"/>
    </source>
</evidence>
<keyword evidence="7 8" id="KW-0539">Nucleus</keyword>
<keyword evidence="4 8" id="KW-0805">Transcription regulation</keyword>
<comment type="caution">
    <text evidence="12">The sequence shown here is derived from an EMBL/GenBank/DDBJ whole genome shotgun (WGS) entry which is preliminary data.</text>
</comment>
<evidence type="ECO:0000259" key="10">
    <source>
        <dbReference type="Pfam" id="PF06333"/>
    </source>
</evidence>